<dbReference type="GO" id="GO:0005737">
    <property type="term" value="C:cytoplasm"/>
    <property type="evidence" value="ECO:0007669"/>
    <property type="project" value="TreeGrafter"/>
</dbReference>
<keyword evidence="4" id="KW-1185">Reference proteome</keyword>
<dbReference type="GO" id="GO:0016491">
    <property type="term" value="F:oxidoreductase activity"/>
    <property type="evidence" value="ECO:0007669"/>
    <property type="project" value="UniProtKB-KW"/>
</dbReference>
<dbReference type="InterPro" id="IPR036188">
    <property type="entry name" value="FAD/NAD-bd_sf"/>
</dbReference>
<sequence length="429" mass="46336">MTRKPIEHTGSYYAATANPSPVRPSLQGDITADVCVVGAGYSGIVSALTLAELGYKVVVLENARVGWGASGRNGGQIINGYSREIEYIEDRVAPSQARMMADLALEGGNVIRENVAKYNIHCDLKHGSVLAAYTQKQIRHLDETIKAWAERGRGGLELLDKAGIREQVGTDIYAGGWIDHNGGHIHPLNLCLGEAAAAESLGTVIYEQTNVTRVDHNAEKPVVYCENGSVTANYVVLAGNAYLGKTVPELAPKVLPASTQIIVTEPLGDLADELLPNGYCVEDCNYVLDYFRLTADKRLLFGGGTVYGGQDIADVEKALRPNMEKIFPMLKDKKVDFGWQGNIALTWIRLPHVGRLGKSTFFTQGYSGHGVTSSHMMGRVLGHAIHGQATAFDAFAGIPARSFPGGQLLSVPLSTIGCWYYSMRDKLGI</sequence>
<keyword evidence="1" id="KW-0560">Oxidoreductase</keyword>
<dbReference type="EMBL" id="CP116805">
    <property type="protein sequence ID" value="WCL53102.1"/>
    <property type="molecule type" value="Genomic_DNA"/>
</dbReference>
<dbReference type="Pfam" id="PF01266">
    <property type="entry name" value="DAO"/>
    <property type="match status" value="1"/>
</dbReference>
<dbReference type="PANTHER" id="PTHR13847:SF275">
    <property type="entry name" value="GAMMA-GLUTAMYLPUTRESCINE OXIDOREDUCTASE"/>
    <property type="match status" value="1"/>
</dbReference>
<dbReference type="AlphaFoldDB" id="A0AAF0BKL7"/>
<dbReference type="Proteomes" id="UP001217500">
    <property type="component" value="Chromosome"/>
</dbReference>
<proteinExistence type="predicted"/>
<protein>
    <submittedName>
        <fullName evidence="3">FAD-binding oxidoreductase</fullName>
    </submittedName>
</protein>
<dbReference type="PROSITE" id="PS50206">
    <property type="entry name" value="RHODANESE_3"/>
    <property type="match status" value="1"/>
</dbReference>
<dbReference type="InterPro" id="IPR001763">
    <property type="entry name" value="Rhodanese-like_dom"/>
</dbReference>
<dbReference type="RefSeq" id="WP_289502614.1">
    <property type="nucleotide sequence ID" value="NZ_CP116805.1"/>
</dbReference>
<evidence type="ECO:0000313" key="3">
    <source>
        <dbReference type="EMBL" id="WCL53102.1"/>
    </source>
</evidence>
<accession>A0AAF0BKL7</accession>
<dbReference type="Gene3D" id="3.30.9.10">
    <property type="entry name" value="D-Amino Acid Oxidase, subunit A, domain 2"/>
    <property type="match status" value="1"/>
</dbReference>
<evidence type="ECO:0000256" key="1">
    <source>
        <dbReference type="ARBA" id="ARBA00023002"/>
    </source>
</evidence>
<evidence type="ECO:0000313" key="4">
    <source>
        <dbReference type="Proteomes" id="UP001217500"/>
    </source>
</evidence>
<dbReference type="InterPro" id="IPR006076">
    <property type="entry name" value="FAD-dep_OxRdtase"/>
</dbReference>
<dbReference type="KEGG" id="gso:PH603_11180"/>
<dbReference type="SUPFAM" id="SSF51905">
    <property type="entry name" value="FAD/NAD(P)-binding domain"/>
    <property type="match status" value="1"/>
</dbReference>
<feature type="domain" description="Rhodanese" evidence="2">
    <location>
        <begin position="40"/>
        <end position="76"/>
    </location>
</feature>
<gene>
    <name evidence="3" type="ORF">PH603_11180</name>
</gene>
<name>A0AAF0BKL7_9PROT</name>
<organism evidence="3 4">
    <name type="scientific">Gimibacter soli</name>
    <dbReference type="NCBI Taxonomy" id="3024400"/>
    <lineage>
        <taxon>Bacteria</taxon>
        <taxon>Pseudomonadati</taxon>
        <taxon>Pseudomonadota</taxon>
        <taxon>Alphaproteobacteria</taxon>
        <taxon>Kordiimonadales</taxon>
        <taxon>Temperatibacteraceae</taxon>
        <taxon>Gimibacter</taxon>
    </lineage>
</organism>
<reference evidence="3" key="1">
    <citation type="submission" date="2023-01" db="EMBL/GenBank/DDBJ databases">
        <title>The genome sequence of Kordiimonadaceae bacterium 6D33.</title>
        <authorList>
            <person name="Liu Y."/>
        </authorList>
    </citation>
    <scope>NUCLEOTIDE SEQUENCE</scope>
    <source>
        <strain evidence="3">6D33</strain>
    </source>
</reference>
<evidence type="ECO:0000259" key="2">
    <source>
        <dbReference type="PROSITE" id="PS50206"/>
    </source>
</evidence>
<dbReference type="PANTHER" id="PTHR13847">
    <property type="entry name" value="SARCOSINE DEHYDROGENASE-RELATED"/>
    <property type="match status" value="1"/>
</dbReference>
<dbReference type="Gene3D" id="3.50.50.60">
    <property type="entry name" value="FAD/NAD(P)-binding domain"/>
    <property type="match status" value="1"/>
</dbReference>